<sequence>MTASMRLKDRVVFITGASRGIGRAVALACAREGADIVVAAKTEVAENPRLPGTIHDVAREVEALGRRALPVKLDVRDDEACKAAVAAAVERFGRVDALVNNAGALWWADVLDTPIKKFDLIMGINVRASFAMSQAVLPHMIAQKYGHIVMMSPPVDAAACAHHGAYAVSKFGMTMIAHAIAEEYEEHNITAHALWPATAIESYATMNFGLGGPELWRKADIIADATLALLSREPSARRGKAWIDEALLREEGVTDFSRYQCVPGVEPPHFPFTAIPKTTTTRK</sequence>
<evidence type="ECO:0000256" key="3">
    <source>
        <dbReference type="ARBA" id="ARBA00022857"/>
    </source>
</evidence>
<evidence type="ECO:0000256" key="6">
    <source>
        <dbReference type="RuleBase" id="RU000363"/>
    </source>
</evidence>
<evidence type="ECO:0000313" key="7">
    <source>
        <dbReference type="EMBL" id="AUX40684.1"/>
    </source>
</evidence>
<dbReference type="FunFam" id="3.40.50.720:FF:000301">
    <property type="entry name" value="Hydroxysteroid dehydrogenase like 2"/>
    <property type="match status" value="1"/>
</dbReference>
<comment type="subcellular location">
    <subcellularLocation>
        <location evidence="1">Peroxisome</location>
    </subcellularLocation>
</comment>
<dbReference type="PRINTS" id="PR00081">
    <property type="entry name" value="GDHRDH"/>
</dbReference>
<dbReference type="Pfam" id="PF00106">
    <property type="entry name" value="adh_short"/>
    <property type="match status" value="1"/>
</dbReference>
<accession>A0A2L0EMZ9</accession>
<dbReference type="InterPro" id="IPR051935">
    <property type="entry name" value="HSDL2"/>
</dbReference>
<evidence type="ECO:0000256" key="1">
    <source>
        <dbReference type="ARBA" id="ARBA00004275"/>
    </source>
</evidence>
<protein>
    <submittedName>
        <fullName evidence="7">Short-chain dehydrogenase</fullName>
    </submittedName>
</protein>
<dbReference type="InterPro" id="IPR002347">
    <property type="entry name" value="SDR_fam"/>
</dbReference>
<dbReference type="PROSITE" id="PS00061">
    <property type="entry name" value="ADH_SHORT"/>
    <property type="match status" value="1"/>
</dbReference>
<dbReference type="EMBL" id="CP012673">
    <property type="protein sequence ID" value="AUX40684.1"/>
    <property type="molecule type" value="Genomic_DNA"/>
</dbReference>
<evidence type="ECO:0000256" key="2">
    <source>
        <dbReference type="ARBA" id="ARBA00006484"/>
    </source>
</evidence>
<organism evidence="7 8">
    <name type="scientific">Sorangium cellulosum</name>
    <name type="common">Polyangium cellulosum</name>
    <dbReference type="NCBI Taxonomy" id="56"/>
    <lineage>
        <taxon>Bacteria</taxon>
        <taxon>Pseudomonadati</taxon>
        <taxon>Myxococcota</taxon>
        <taxon>Polyangia</taxon>
        <taxon>Polyangiales</taxon>
        <taxon>Polyangiaceae</taxon>
        <taxon>Sorangium</taxon>
    </lineage>
</organism>
<dbReference type="InterPro" id="IPR036291">
    <property type="entry name" value="NAD(P)-bd_dom_sf"/>
</dbReference>
<dbReference type="NCBIfam" id="NF006133">
    <property type="entry name" value="PRK08278.1"/>
    <property type="match status" value="1"/>
</dbReference>
<evidence type="ECO:0000256" key="5">
    <source>
        <dbReference type="ARBA" id="ARBA00023140"/>
    </source>
</evidence>
<dbReference type="SUPFAM" id="SSF51735">
    <property type="entry name" value="NAD(P)-binding Rossmann-fold domains"/>
    <property type="match status" value="1"/>
</dbReference>
<reference evidence="7 8" key="1">
    <citation type="submission" date="2015-09" db="EMBL/GenBank/DDBJ databases">
        <title>Sorangium comparison.</title>
        <authorList>
            <person name="Zaburannyi N."/>
            <person name="Bunk B."/>
            <person name="Overmann J."/>
            <person name="Mueller R."/>
        </authorList>
    </citation>
    <scope>NUCLEOTIDE SEQUENCE [LARGE SCALE GENOMIC DNA]</scope>
    <source>
        <strain evidence="7 8">So ce26</strain>
    </source>
</reference>
<dbReference type="Proteomes" id="UP000238348">
    <property type="component" value="Chromosome"/>
</dbReference>
<name>A0A2L0EMZ9_SORCE</name>
<dbReference type="PANTHER" id="PTHR42808">
    <property type="entry name" value="HYDROXYSTEROID DEHYDROGENASE-LIKE PROTEIN 2"/>
    <property type="match status" value="1"/>
</dbReference>
<evidence type="ECO:0000313" key="8">
    <source>
        <dbReference type="Proteomes" id="UP000238348"/>
    </source>
</evidence>
<dbReference type="InterPro" id="IPR020904">
    <property type="entry name" value="Sc_DH/Rdtase_CS"/>
</dbReference>
<gene>
    <name evidence="7" type="ORF">SOCE26_020850</name>
</gene>
<proteinExistence type="inferred from homology"/>
<dbReference type="AlphaFoldDB" id="A0A2L0EMZ9"/>
<comment type="similarity">
    <text evidence="2 6">Belongs to the short-chain dehydrogenases/reductases (SDR) family.</text>
</comment>
<keyword evidence="3" id="KW-0521">NADP</keyword>
<keyword evidence="5" id="KW-0576">Peroxisome</keyword>
<dbReference type="GO" id="GO:0016491">
    <property type="term" value="F:oxidoreductase activity"/>
    <property type="evidence" value="ECO:0007669"/>
    <property type="project" value="UniProtKB-KW"/>
</dbReference>
<dbReference type="PRINTS" id="PR00080">
    <property type="entry name" value="SDRFAMILY"/>
</dbReference>
<evidence type="ECO:0000256" key="4">
    <source>
        <dbReference type="ARBA" id="ARBA00023002"/>
    </source>
</evidence>
<dbReference type="Gene3D" id="3.40.50.720">
    <property type="entry name" value="NAD(P)-binding Rossmann-like Domain"/>
    <property type="match status" value="1"/>
</dbReference>
<dbReference type="PANTHER" id="PTHR42808:SF4">
    <property type="entry name" value="SHORT CHAIN DEHYDROGENASE"/>
    <property type="match status" value="1"/>
</dbReference>
<keyword evidence="4" id="KW-0560">Oxidoreductase</keyword>